<evidence type="ECO:0000313" key="1">
    <source>
        <dbReference type="EMBL" id="KAF7817558.1"/>
    </source>
</evidence>
<protein>
    <submittedName>
        <fullName evidence="1">Uncharacterized protein</fullName>
    </submittedName>
</protein>
<reference evidence="1" key="1">
    <citation type="submission" date="2020-09" db="EMBL/GenBank/DDBJ databases">
        <title>Genome-Enabled Discovery of Anthraquinone Biosynthesis in Senna tora.</title>
        <authorList>
            <person name="Kang S.-H."/>
            <person name="Pandey R.P."/>
            <person name="Lee C.-M."/>
            <person name="Sim J.-S."/>
            <person name="Jeong J.-T."/>
            <person name="Choi B.-S."/>
            <person name="Jung M."/>
            <person name="Ginzburg D."/>
            <person name="Zhao K."/>
            <person name="Won S.Y."/>
            <person name="Oh T.-J."/>
            <person name="Yu Y."/>
            <person name="Kim N.-H."/>
            <person name="Lee O.R."/>
            <person name="Lee T.-H."/>
            <person name="Bashyal P."/>
            <person name="Kim T.-S."/>
            <person name="Lee W.-H."/>
            <person name="Kawkins C."/>
            <person name="Kim C.-K."/>
            <person name="Kim J.S."/>
            <person name="Ahn B.O."/>
            <person name="Rhee S.Y."/>
            <person name="Sohng J.K."/>
        </authorList>
    </citation>
    <scope>NUCLEOTIDE SEQUENCE</scope>
    <source>
        <tissue evidence="1">Leaf</tissue>
    </source>
</reference>
<comment type="caution">
    <text evidence="1">The sequence shown here is derived from an EMBL/GenBank/DDBJ whole genome shotgun (WGS) entry which is preliminary data.</text>
</comment>
<keyword evidence="2" id="KW-1185">Reference proteome</keyword>
<dbReference type="EMBL" id="JAAIUW010000009">
    <property type="protein sequence ID" value="KAF7817558.1"/>
    <property type="molecule type" value="Genomic_DNA"/>
</dbReference>
<accession>A0A834T8Y1</accession>
<evidence type="ECO:0000313" key="2">
    <source>
        <dbReference type="Proteomes" id="UP000634136"/>
    </source>
</evidence>
<sequence length="40" mass="4481">MRFVAFGVASMSDDIIIEESGAKKLKWDPYGCDVHVHGRD</sequence>
<proteinExistence type="predicted"/>
<dbReference type="AlphaFoldDB" id="A0A834T8Y1"/>
<dbReference type="Proteomes" id="UP000634136">
    <property type="component" value="Unassembled WGS sequence"/>
</dbReference>
<organism evidence="1 2">
    <name type="scientific">Senna tora</name>
    <dbReference type="NCBI Taxonomy" id="362788"/>
    <lineage>
        <taxon>Eukaryota</taxon>
        <taxon>Viridiplantae</taxon>
        <taxon>Streptophyta</taxon>
        <taxon>Embryophyta</taxon>
        <taxon>Tracheophyta</taxon>
        <taxon>Spermatophyta</taxon>
        <taxon>Magnoliopsida</taxon>
        <taxon>eudicotyledons</taxon>
        <taxon>Gunneridae</taxon>
        <taxon>Pentapetalae</taxon>
        <taxon>rosids</taxon>
        <taxon>fabids</taxon>
        <taxon>Fabales</taxon>
        <taxon>Fabaceae</taxon>
        <taxon>Caesalpinioideae</taxon>
        <taxon>Cassia clade</taxon>
        <taxon>Senna</taxon>
    </lineage>
</organism>
<gene>
    <name evidence="1" type="ORF">G2W53_031527</name>
</gene>
<name>A0A834T8Y1_9FABA</name>